<protein>
    <submittedName>
        <fullName evidence="1">Uncharacterized protein</fullName>
    </submittedName>
</protein>
<reference evidence="1" key="2">
    <citation type="submission" date="2021-08" db="EMBL/GenBank/DDBJ databases">
        <authorList>
            <person name="Tani A."/>
            <person name="Ola A."/>
            <person name="Ogura Y."/>
            <person name="Katsura K."/>
            <person name="Hayashi T."/>
        </authorList>
    </citation>
    <scope>NUCLEOTIDE SEQUENCE</scope>
    <source>
        <strain evidence="1">DSM 17168</strain>
    </source>
</reference>
<accession>A0ABQ4SBZ2</accession>
<organism evidence="1 2">
    <name type="scientific">Methylobacterium isbiliense</name>
    <dbReference type="NCBI Taxonomy" id="315478"/>
    <lineage>
        <taxon>Bacteria</taxon>
        <taxon>Pseudomonadati</taxon>
        <taxon>Pseudomonadota</taxon>
        <taxon>Alphaproteobacteria</taxon>
        <taxon>Hyphomicrobiales</taxon>
        <taxon>Methylobacteriaceae</taxon>
        <taxon>Methylobacterium</taxon>
    </lineage>
</organism>
<dbReference type="Proteomes" id="UP001055153">
    <property type="component" value="Unassembled WGS sequence"/>
</dbReference>
<name>A0ABQ4SBZ2_9HYPH</name>
<dbReference type="EMBL" id="BPQQ01000028">
    <property type="protein sequence ID" value="GJE00554.1"/>
    <property type="molecule type" value="Genomic_DNA"/>
</dbReference>
<evidence type="ECO:0000313" key="2">
    <source>
        <dbReference type="Proteomes" id="UP001055153"/>
    </source>
</evidence>
<reference evidence="1" key="1">
    <citation type="journal article" date="2021" name="Front. Microbiol.">
        <title>Comprehensive Comparative Genomics and Phenotyping of Methylobacterium Species.</title>
        <authorList>
            <person name="Alessa O."/>
            <person name="Ogura Y."/>
            <person name="Fujitani Y."/>
            <person name="Takami H."/>
            <person name="Hayashi T."/>
            <person name="Sahin N."/>
            <person name="Tani A."/>
        </authorList>
    </citation>
    <scope>NUCLEOTIDE SEQUENCE</scope>
    <source>
        <strain evidence="1">DSM 17168</strain>
    </source>
</reference>
<proteinExistence type="predicted"/>
<sequence length="96" mass="10542">MNGTVTRLPTARRRRVRQRGEFLRDEGNVAAVRVLTRLDMTPARTLAQAQDADLTEVVVIGFDEAGDPFFASSRADGGAVLWLLELAKKALMEVEG</sequence>
<comment type="caution">
    <text evidence="1">The sequence shown here is derived from an EMBL/GenBank/DDBJ whole genome shotgun (WGS) entry which is preliminary data.</text>
</comment>
<dbReference type="RefSeq" id="WP_238235440.1">
    <property type="nucleotide sequence ID" value="NZ_BPQQ01000028.1"/>
</dbReference>
<gene>
    <name evidence="1" type="ORF">GMJLKIPL_2477</name>
</gene>
<evidence type="ECO:0000313" key="1">
    <source>
        <dbReference type="EMBL" id="GJE00554.1"/>
    </source>
</evidence>
<keyword evidence="2" id="KW-1185">Reference proteome</keyword>